<organism evidence="13">
    <name type="scientific">Darwinula stevensoni</name>
    <dbReference type="NCBI Taxonomy" id="69355"/>
    <lineage>
        <taxon>Eukaryota</taxon>
        <taxon>Metazoa</taxon>
        <taxon>Ecdysozoa</taxon>
        <taxon>Arthropoda</taxon>
        <taxon>Crustacea</taxon>
        <taxon>Oligostraca</taxon>
        <taxon>Ostracoda</taxon>
        <taxon>Podocopa</taxon>
        <taxon>Podocopida</taxon>
        <taxon>Darwinulocopina</taxon>
        <taxon>Darwinuloidea</taxon>
        <taxon>Darwinulidae</taxon>
        <taxon>Darwinula</taxon>
    </lineage>
</organism>
<dbReference type="GO" id="GO:0004155">
    <property type="term" value="F:6,7-dihydropteridine reductase activity"/>
    <property type="evidence" value="ECO:0007669"/>
    <property type="project" value="UniProtKB-EC"/>
</dbReference>
<dbReference type="Proteomes" id="UP000677054">
    <property type="component" value="Unassembled WGS sequence"/>
</dbReference>
<dbReference type="PANTHER" id="PTHR15104:SF0">
    <property type="entry name" value="DIHYDROPTERIDINE REDUCTASE"/>
    <property type="match status" value="1"/>
</dbReference>
<reference evidence="13" key="1">
    <citation type="submission" date="2020-11" db="EMBL/GenBank/DDBJ databases">
        <authorList>
            <person name="Tran Van P."/>
        </authorList>
    </citation>
    <scope>NUCLEOTIDE SEQUENCE</scope>
</reference>
<dbReference type="Gene3D" id="3.40.50.720">
    <property type="entry name" value="NAD(P)-binding Rossmann-like Domain"/>
    <property type="match status" value="1"/>
</dbReference>
<dbReference type="GO" id="GO:0005737">
    <property type="term" value="C:cytoplasm"/>
    <property type="evidence" value="ECO:0007669"/>
    <property type="project" value="TreeGrafter"/>
</dbReference>
<protein>
    <recommendedName>
        <fullName evidence="8">Dihydropteridine reductase</fullName>
        <ecNumber evidence="7">1.5.1.34</ecNumber>
    </recommendedName>
    <alternativeName>
        <fullName evidence="10">HDHPR</fullName>
    </alternativeName>
    <alternativeName>
        <fullName evidence="9">Quinoid dihydropteridine reductase</fullName>
    </alternativeName>
</protein>
<evidence type="ECO:0000256" key="12">
    <source>
        <dbReference type="ARBA" id="ARBA00047536"/>
    </source>
</evidence>
<evidence type="ECO:0000256" key="7">
    <source>
        <dbReference type="ARBA" id="ARBA00039153"/>
    </source>
</evidence>
<dbReference type="SUPFAM" id="SSF51735">
    <property type="entry name" value="NAD(P)-binding Rossmann-fold domains"/>
    <property type="match status" value="1"/>
</dbReference>
<dbReference type="GO" id="GO:0006559">
    <property type="term" value="P:L-phenylalanine catabolic process"/>
    <property type="evidence" value="ECO:0007669"/>
    <property type="project" value="TreeGrafter"/>
</dbReference>
<dbReference type="EMBL" id="CAJPEV010000567">
    <property type="protein sequence ID" value="CAG0886524.1"/>
    <property type="molecule type" value="Genomic_DNA"/>
</dbReference>
<dbReference type="CDD" id="cd05334">
    <property type="entry name" value="DHPR_SDR_c_like"/>
    <property type="match status" value="1"/>
</dbReference>
<evidence type="ECO:0000256" key="1">
    <source>
        <dbReference type="ARBA" id="ARBA00006484"/>
    </source>
</evidence>
<comment type="similarity">
    <text evidence="1">Belongs to the short-chain dehydrogenases/reductases (SDR) family.</text>
</comment>
<gene>
    <name evidence="13" type="ORF">DSTB1V02_LOCUS4028</name>
</gene>
<dbReference type="FunFam" id="3.40.50.720:FF:000157">
    <property type="entry name" value="Quinoid dihydropteridine reductase"/>
    <property type="match status" value="1"/>
</dbReference>
<evidence type="ECO:0000313" key="14">
    <source>
        <dbReference type="Proteomes" id="UP000677054"/>
    </source>
</evidence>
<evidence type="ECO:0000256" key="3">
    <source>
        <dbReference type="ARBA" id="ARBA00022857"/>
    </source>
</evidence>
<dbReference type="Pfam" id="PF00106">
    <property type="entry name" value="adh_short"/>
    <property type="match status" value="1"/>
</dbReference>
<evidence type="ECO:0000256" key="10">
    <source>
        <dbReference type="ARBA" id="ARBA00042518"/>
    </source>
</evidence>
<dbReference type="PROSITE" id="PS00061">
    <property type="entry name" value="ADH_SHORT"/>
    <property type="match status" value="1"/>
</dbReference>
<keyword evidence="5" id="KW-0783">Tetrahydrobiopterin biosynthesis</keyword>
<keyword evidence="3" id="KW-0521">NADP</keyword>
<comment type="subunit">
    <text evidence="2">Homodimer.</text>
</comment>
<evidence type="ECO:0000256" key="9">
    <source>
        <dbReference type="ARBA" id="ARBA00041348"/>
    </source>
</evidence>
<dbReference type="EC" id="1.5.1.34" evidence="7"/>
<evidence type="ECO:0000256" key="5">
    <source>
        <dbReference type="ARBA" id="ARBA00023007"/>
    </source>
</evidence>
<dbReference type="GO" id="GO:0070404">
    <property type="term" value="F:NADH binding"/>
    <property type="evidence" value="ECO:0007669"/>
    <property type="project" value="TreeGrafter"/>
</dbReference>
<keyword evidence="14" id="KW-1185">Reference proteome</keyword>
<comment type="catalytic activity">
    <reaction evidence="12">
        <text>5,6,7,8-tetrahydropteridine + NAD(+) = 6,7-dihydropteridine + NADH + H(+)</text>
        <dbReference type="Rhea" id="RHEA:17869"/>
        <dbReference type="ChEBI" id="CHEBI:15378"/>
        <dbReference type="ChEBI" id="CHEBI:28889"/>
        <dbReference type="ChEBI" id="CHEBI:30156"/>
        <dbReference type="ChEBI" id="CHEBI:57540"/>
        <dbReference type="ChEBI" id="CHEBI:57945"/>
        <dbReference type="EC" id="1.5.1.34"/>
    </reaction>
    <physiologicalReaction direction="right-to-left" evidence="12">
        <dbReference type="Rhea" id="RHEA:17871"/>
    </physiologicalReaction>
</comment>
<evidence type="ECO:0000256" key="11">
    <source>
        <dbReference type="ARBA" id="ARBA00047429"/>
    </source>
</evidence>
<comment type="function">
    <text evidence="6">Catalyzes the conversion of quinonoid dihydrobiopterin into tetrahydrobiopterin.</text>
</comment>
<evidence type="ECO:0000256" key="4">
    <source>
        <dbReference type="ARBA" id="ARBA00023002"/>
    </source>
</evidence>
<keyword evidence="4" id="KW-0560">Oxidoreductase</keyword>
<accession>A0A7R8X5E1</accession>
<dbReference type="InterPro" id="IPR002347">
    <property type="entry name" value="SDR_fam"/>
</dbReference>
<dbReference type="GO" id="GO:0006729">
    <property type="term" value="P:tetrahydrobiopterin biosynthetic process"/>
    <property type="evidence" value="ECO:0007669"/>
    <property type="project" value="UniProtKB-KW"/>
</dbReference>
<evidence type="ECO:0000256" key="6">
    <source>
        <dbReference type="ARBA" id="ARBA00037099"/>
    </source>
</evidence>
<dbReference type="PANTHER" id="PTHR15104">
    <property type="entry name" value="DIHYDROPTERIDINE REDUCTASE"/>
    <property type="match status" value="1"/>
</dbReference>
<dbReference type="InterPro" id="IPR020904">
    <property type="entry name" value="Sc_DH/Rdtase_CS"/>
</dbReference>
<evidence type="ECO:0000256" key="2">
    <source>
        <dbReference type="ARBA" id="ARBA00011738"/>
    </source>
</evidence>
<dbReference type="EMBL" id="LR900084">
    <property type="protein sequence ID" value="CAD7244126.1"/>
    <property type="molecule type" value="Genomic_DNA"/>
</dbReference>
<comment type="catalytic activity">
    <reaction evidence="11">
        <text>5,6,7,8-tetrahydropteridine + NADP(+) = 6,7-dihydropteridine + NADPH + H(+)</text>
        <dbReference type="Rhea" id="RHEA:17865"/>
        <dbReference type="ChEBI" id="CHEBI:15378"/>
        <dbReference type="ChEBI" id="CHEBI:28889"/>
        <dbReference type="ChEBI" id="CHEBI:30156"/>
        <dbReference type="ChEBI" id="CHEBI:57783"/>
        <dbReference type="ChEBI" id="CHEBI:58349"/>
        <dbReference type="EC" id="1.5.1.34"/>
    </reaction>
    <physiologicalReaction direction="right-to-left" evidence="11">
        <dbReference type="Rhea" id="RHEA:17867"/>
    </physiologicalReaction>
</comment>
<evidence type="ECO:0000256" key="8">
    <source>
        <dbReference type="ARBA" id="ARBA00039520"/>
    </source>
</evidence>
<dbReference type="PRINTS" id="PR00081">
    <property type="entry name" value="GDHRDH"/>
</dbReference>
<dbReference type="OrthoDB" id="1204at2759"/>
<evidence type="ECO:0000313" key="13">
    <source>
        <dbReference type="EMBL" id="CAD7244126.1"/>
    </source>
</evidence>
<dbReference type="AlphaFoldDB" id="A0A7R8X5E1"/>
<name>A0A7R8X5E1_9CRUS</name>
<dbReference type="InterPro" id="IPR036291">
    <property type="entry name" value="NAD(P)-bd_dom_sf"/>
</dbReference>
<sequence length="234" mass="24623">MKRVLVYGGRGALGNACISHFKNSNWWVGNIDVSKSDQADANITVNPEESWVQQEASVVEALQQVLGGGGKVDAILCVAGGWAGGNAASKEMVKNADAMWRTSVWPSTVAAHLGAHFLNEGGMVAFCGAKAALEGTPGMIGYGMAKAAVHHLVKSLAAEKSGLPSAALPVAVCPVTLDTPMNRKFMPKADVSTWTPLFFVAELFHNWAEGKERPVPGSLIQLITKDGQTSLIPA</sequence>
<dbReference type="GO" id="GO:0070402">
    <property type="term" value="F:NADPH binding"/>
    <property type="evidence" value="ECO:0007669"/>
    <property type="project" value="TreeGrafter"/>
</dbReference>
<proteinExistence type="inferred from homology"/>